<feature type="binding site" evidence="10">
    <location>
        <position position="105"/>
    </location>
    <ligand>
        <name>Mg(2+)</name>
        <dbReference type="ChEBI" id="CHEBI:18420"/>
    </ligand>
</feature>
<dbReference type="GO" id="GO:0000166">
    <property type="term" value="F:nucleotide binding"/>
    <property type="evidence" value="ECO:0007669"/>
    <property type="project" value="UniProtKB-KW"/>
</dbReference>
<sequence>MTIRKDGAQTSYPLYDELPDCLKLKDRPAKRSKTSLKPIITFVTGNKKKLEEVKQILSSSEGDAAFELTNVKLDLPELQGDPVEIATEKCRLAAEKVKGAVFTEDTSLCFNALNGLPGPYIKWFLDNCGHTGLNKMLDGFEDRTAYAQTIVAYTTGPDAEIHVFDGRTDGKIVTARGPTDFGWDPVFEPNEGHGKTYAEMSKDFKNTISHRGRSFEKFRTFLHESLKS</sequence>
<evidence type="ECO:0000256" key="11">
    <source>
        <dbReference type="RuleBase" id="RU003781"/>
    </source>
</evidence>
<evidence type="ECO:0000256" key="3">
    <source>
        <dbReference type="ARBA" id="ARBA00022723"/>
    </source>
</evidence>
<evidence type="ECO:0000313" key="12">
    <source>
        <dbReference type="EMBL" id="OEU15708.1"/>
    </source>
</evidence>
<dbReference type="PANTHER" id="PTHR11067:SF9">
    <property type="entry name" value="INOSINE TRIPHOSPHATE PYROPHOSPHATASE"/>
    <property type="match status" value="1"/>
</dbReference>
<keyword evidence="5 10" id="KW-0378">Hydrolase</keyword>
<comment type="similarity">
    <text evidence="1 10 11">Belongs to the HAM1 NTPase family.</text>
</comment>
<keyword evidence="13" id="KW-1185">Reference proteome</keyword>
<feature type="binding site" evidence="10">
    <location>
        <position position="205"/>
    </location>
    <ligand>
        <name>ITP</name>
        <dbReference type="ChEBI" id="CHEBI:61402"/>
    </ligand>
</feature>
<accession>A0A1E7FBZ2</accession>
<keyword evidence="7 10" id="KW-0546">Nucleotide metabolism</keyword>
<feature type="binding site" evidence="10">
    <location>
        <begin position="105"/>
        <end position="106"/>
    </location>
    <ligand>
        <name>ITP</name>
        <dbReference type="ChEBI" id="CHEBI:61402"/>
    </ligand>
</feature>
<dbReference type="GO" id="GO:0035870">
    <property type="term" value="F:dITP diphosphatase activity"/>
    <property type="evidence" value="ECO:0007669"/>
    <property type="project" value="UniProtKB-UniRule"/>
</dbReference>
<dbReference type="InParanoid" id="A0A1E7FBZ2"/>
<feature type="binding site" evidence="10">
    <location>
        <begin position="181"/>
        <end position="184"/>
    </location>
    <ligand>
        <name>ITP</name>
        <dbReference type="ChEBI" id="CHEBI:61402"/>
    </ligand>
</feature>
<feature type="binding site" evidence="10">
    <location>
        <position position="77"/>
    </location>
    <ligand>
        <name>Mg(2+)</name>
        <dbReference type="ChEBI" id="CHEBI:18420"/>
    </ligand>
</feature>
<dbReference type="EC" id="3.6.1.66" evidence="10"/>
<evidence type="ECO:0000256" key="9">
    <source>
        <dbReference type="ARBA" id="ARBA00023242"/>
    </source>
</evidence>
<comment type="catalytic activity">
    <reaction evidence="10">
        <text>ITP + H2O = IMP + diphosphate + H(+)</text>
        <dbReference type="Rhea" id="RHEA:29399"/>
        <dbReference type="ChEBI" id="CHEBI:15377"/>
        <dbReference type="ChEBI" id="CHEBI:15378"/>
        <dbReference type="ChEBI" id="CHEBI:33019"/>
        <dbReference type="ChEBI" id="CHEBI:58053"/>
        <dbReference type="ChEBI" id="CHEBI:61402"/>
        <dbReference type="EC" id="3.6.1.66"/>
    </reaction>
</comment>
<evidence type="ECO:0000256" key="6">
    <source>
        <dbReference type="ARBA" id="ARBA00022842"/>
    </source>
</evidence>
<evidence type="ECO:0000256" key="5">
    <source>
        <dbReference type="ARBA" id="ARBA00022801"/>
    </source>
</evidence>
<comment type="cofactor">
    <cofactor evidence="10">
        <name>Mg(2+)</name>
        <dbReference type="ChEBI" id="CHEBI:18420"/>
    </cofactor>
    <cofactor evidence="10">
        <name>Mn(2+)</name>
        <dbReference type="ChEBI" id="CHEBI:29035"/>
    </cofactor>
    <text evidence="10">Binds 1 divalent metal cation per subunit; can use either Mg(2+) or Mn(2+).</text>
</comment>
<name>A0A1E7FBZ2_9STRA</name>
<comment type="subcellular location">
    <subcellularLocation>
        <location evidence="10">Cytoplasm</location>
    </subcellularLocation>
</comment>
<dbReference type="FunCoup" id="A0A1E7FBZ2">
    <property type="interactions" value="314"/>
</dbReference>
<dbReference type="GO" id="GO:0009117">
    <property type="term" value="P:nucleotide metabolic process"/>
    <property type="evidence" value="ECO:0007669"/>
    <property type="project" value="UniProtKB-KW"/>
</dbReference>
<dbReference type="OrthoDB" id="6288734at2759"/>
<reference evidence="12 13" key="1">
    <citation type="submission" date="2016-09" db="EMBL/GenBank/DDBJ databases">
        <title>Extensive genetic diversity and differential bi-allelic expression allows diatom success in the polar Southern Ocean.</title>
        <authorList>
            <consortium name="DOE Joint Genome Institute"/>
            <person name="Mock T."/>
            <person name="Otillar R.P."/>
            <person name="Strauss J."/>
            <person name="Dupont C."/>
            <person name="Frickenhaus S."/>
            <person name="Maumus F."/>
            <person name="Mcmullan M."/>
            <person name="Sanges R."/>
            <person name="Schmutz J."/>
            <person name="Toseland A."/>
            <person name="Valas R."/>
            <person name="Veluchamy A."/>
            <person name="Ward B.J."/>
            <person name="Allen A."/>
            <person name="Barry K."/>
            <person name="Falciatore A."/>
            <person name="Ferrante M."/>
            <person name="Fortunato A.E."/>
            <person name="Gloeckner G."/>
            <person name="Gruber A."/>
            <person name="Hipkin R."/>
            <person name="Janech M."/>
            <person name="Kroth P."/>
            <person name="Leese F."/>
            <person name="Lindquist E."/>
            <person name="Lyon B.R."/>
            <person name="Martin J."/>
            <person name="Mayer C."/>
            <person name="Parker M."/>
            <person name="Quesneville H."/>
            <person name="Raymond J."/>
            <person name="Uhlig C."/>
            <person name="Valentin K.U."/>
            <person name="Worden A.Z."/>
            <person name="Armbrust E.V."/>
            <person name="Bowler C."/>
            <person name="Green B."/>
            <person name="Moulton V."/>
            <person name="Van Oosterhout C."/>
            <person name="Grigoriev I."/>
        </authorList>
    </citation>
    <scope>NUCLEOTIDE SEQUENCE [LARGE SCALE GENOMIC DNA]</scope>
    <source>
        <strain evidence="12 13">CCMP1102</strain>
    </source>
</reference>
<keyword evidence="3 10" id="KW-0479">Metal-binding</keyword>
<keyword evidence="9" id="KW-0539">Nucleus</keyword>
<dbReference type="GO" id="GO:0036220">
    <property type="term" value="F:ITP diphosphatase activity"/>
    <property type="evidence" value="ECO:0007669"/>
    <property type="project" value="UniProtKB-UniRule"/>
</dbReference>
<comment type="catalytic activity">
    <reaction evidence="10">
        <text>XTP + H2O = XMP + diphosphate + H(+)</text>
        <dbReference type="Rhea" id="RHEA:28610"/>
        <dbReference type="ChEBI" id="CHEBI:15377"/>
        <dbReference type="ChEBI" id="CHEBI:15378"/>
        <dbReference type="ChEBI" id="CHEBI:33019"/>
        <dbReference type="ChEBI" id="CHEBI:57464"/>
        <dbReference type="ChEBI" id="CHEBI:61314"/>
        <dbReference type="EC" id="3.6.1.66"/>
    </reaction>
</comment>
<dbReference type="GO" id="GO:0036222">
    <property type="term" value="F:XTP diphosphatase activity"/>
    <property type="evidence" value="ECO:0007669"/>
    <property type="project" value="UniProtKB-UniRule"/>
</dbReference>
<proteinExistence type="inferred from homology"/>
<dbReference type="GO" id="GO:0009204">
    <property type="term" value="P:deoxyribonucleoside triphosphate catabolic process"/>
    <property type="evidence" value="ECO:0007669"/>
    <property type="project" value="UniProtKB-UniRule"/>
</dbReference>
<dbReference type="GO" id="GO:0005737">
    <property type="term" value="C:cytoplasm"/>
    <property type="evidence" value="ECO:0007669"/>
    <property type="project" value="UniProtKB-SubCell"/>
</dbReference>
<comment type="subunit">
    <text evidence="10">Homodimer.</text>
</comment>
<dbReference type="Proteomes" id="UP000095751">
    <property type="component" value="Unassembled WGS sequence"/>
</dbReference>
<comment type="function">
    <text evidence="10">Pyrophosphatase that hydrolyzes non-canonical purine nucleotides such as inosine triphosphate (ITP), deoxyinosine triphosphate (dITP) or xanthosine 5'-triphosphate (XTP) to their respective monophosphate derivatives. The enzyme does not distinguish between the deoxy- and ribose forms. Probably excludes non-canonical purines from RNA and DNA precursor pools, thus preventing their incorporation into RNA and DNA and avoiding chromosomal lesions.</text>
</comment>
<feature type="binding site" evidence="10">
    <location>
        <position position="89"/>
    </location>
    <ligand>
        <name>ITP</name>
        <dbReference type="ChEBI" id="CHEBI:61402"/>
    </ligand>
</feature>
<dbReference type="GO" id="GO:0046872">
    <property type="term" value="F:metal ion binding"/>
    <property type="evidence" value="ECO:0007669"/>
    <property type="project" value="UniProtKB-KW"/>
</dbReference>
<dbReference type="SUPFAM" id="SSF52972">
    <property type="entry name" value="ITPase-like"/>
    <property type="match status" value="1"/>
</dbReference>
<keyword evidence="2 10" id="KW-0963">Cytoplasm</keyword>
<organism evidence="12 13">
    <name type="scientific">Fragilariopsis cylindrus CCMP1102</name>
    <dbReference type="NCBI Taxonomy" id="635003"/>
    <lineage>
        <taxon>Eukaryota</taxon>
        <taxon>Sar</taxon>
        <taxon>Stramenopiles</taxon>
        <taxon>Ochrophyta</taxon>
        <taxon>Bacillariophyta</taxon>
        <taxon>Bacillariophyceae</taxon>
        <taxon>Bacillariophycidae</taxon>
        <taxon>Bacillariales</taxon>
        <taxon>Bacillariaceae</taxon>
        <taxon>Fragilariopsis</taxon>
    </lineage>
</organism>
<keyword evidence="6 10" id="KW-0460">Magnesium</keyword>
<dbReference type="InterPro" id="IPR027502">
    <property type="entry name" value="ITPase"/>
</dbReference>
<comment type="catalytic activity">
    <reaction evidence="10">
        <text>dITP + H2O = dIMP + diphosphate + H(+)</text>
        <dbReference type="Rhea" id="RHEA:28342"/>
        <dbReference type="ChEBI" id="CHEBI:15377"/>
        <dbReference type="ChEBI" id="CHEBI:15378"/>
        <dbReference type="ChEBI" id="CHEBI:33019"/>
        <dbReference type="ChEBI" id="CHEBI:61194"/>
        <dbReference type="ChEBI" id="CHEBI:61382"/>
        <dbReference type="EC" id="3.6.1.66"/>
    </reaction>
</comment>
<feature type="binding site" evidence="10">
    <location>
        <begin position="44"/>
        <end position="49"/>
    </location>
    <ligand>
        <name>ITP</name>
        <dbReference type="ChEBI" id="CHEBI:61402"/>
    </ligand>
</feature>
<evidence type="ECO:0000256" key="4">
    <source>
        <dbReference type="ARBA" id="ARBA00022741"/>
    </source>
</evidence>
<keyword evidence="8 10" id="KW-0464">Manganese</keyword>
<dbReference type="AlphaFoldDB" id="A0A1E7FBZ2"/>
<dbReference type="EMBL" id="KV784359">
    <property type="protein sequence ID" value="OEU15708.1"/>
    <property type="molecule type" value="Genomic_DNA"/>
</dbReference>
<gene>
    <name evidence="12" type="ORF">FRACYDRAFT_186913</name>
</gene>
<dbReference type="InterPro" id="IPR029001">
    <property type="entry name" value="ITPase-like_fam"/>
</dbReference>
<dbReference type="CDD" id="cd00515">
    <property type="entry name" value="HAM1"/>
    <property type="match status" value="1"/>
</dbReference>
<feature type="binding site" evidence="10">
    <location>
        <begin position="210"/>
        <end position="211"/>
    </location>
    <ligand>
        <name>ITP</name>
        <dbReference type="ChEBI" id="CHEBI:61402"/>
    </ligand>
</feature>
<evidence type="ECO:0000256" key="10">
    <source>
        <dbReference type="HAMAP-Rule" id="MF_03148"/>
    </source>
</evidence>
<evidence type="ECO:0000256" key="8">
    <source>
        <dbReference type="ARBA" id="ARBA00023211"/>
    </source>
</evidence>
<evidence type="ECO:0000256" key="1">
    <source>
        <dbReference type="ARBA" id="ARBA00008023"/>
    </source>
</evidence>
<dbReference type="KEGG" id="fcy:FRACYDRAFT_186913"/>
<evidence type="ECO:0000313" key="13">
    <source>
        <dbReference type="Proteomes" id="UP000095751"/>
    </source>
</evidence>
<dbReference type="InterPro" id="IPR002637">
    <property type="entry name" value="RdgB/HAM1"/>
</dbReference>
<dbReference type="FunFam" id="3.90.950.10:FF:000009">
    <property type="entry name" value="Inosine triphosphate pyrophosphatase"/>
    <property type="match status" value="1"/>
</dbReference>
<dbReference type="NCBIfam" id="TIGR00042">
    <property type="entry name" value="RdgB/HAM1 family non-canonical purine NTP pyrophosphatase"/>
    <property type="match status" value="1"/>
</dbReference>
<evidence type="ECO:0000256" key="2">
    <source>
        <dbReference type="ARBA" id="ARBA00022490"/>
    </source>
</evidence>
<keyword evidence="4 10" id="KW-0547">Nucleotide-binding</keyword>
<dbReference type="Gene3D" id="3.90.950.10">
    <property type="match status" value="1"/>
</dbReference>
<dbReference type="HAMAP" id="MF_03148">
    <property type="entry name" value="HAM1_NTPase"/>
    <property type="match status" value="1"/>
</dbReference>
<evidence type="ECO:0000256" key="7">
    <source>
        <dbReference type="ARBA" id="ARBA00023080"/>
    </source>
</evidence>
<dbReference type="Pfam" id="PF01725">
    <property type="entry name" value="Ham1p_like"/>
    <property type="match status" value="1"/>
</dbReference>
<protein>
    <recommendedName>
        <fullName evidence="10">Inosine triphosphate pyrophosphatase</fullName>
        <shortName evidence="10">ITPase</shortName>
        <shortName evidence="10">Inosine triphosphatase</shortName>
        <ecNumber evidence="10">3.6.1.66</ecNumber>
    </recommendedName>
    <alternativeName>
        <fullName evidence="10">Non-canonical purine NTP pyrophosphatase</fullName>
    </alternativeName>
    <alternativeName>
        <fullName evidence="10">Non-standard purine NTP pyrophosphatase</fullName>
    </alternativeName>
    <alternativeName>
        <fullName evidence="10">Nucleoside-triphosphate diphosphatase</fullName>
    </alternativeName>
    <alternativeName>
        <fullName evidence="10">Nucleoside-triphosphate pyrophosphatase</fullName>
        <shortName evidence="10">NTPase</shortName>
    </alternativeName>
    <alternativeName>
        <fullName evidence="10">XTP/dITP diphosphatase</fullName>
    </alternativeName>
</protein>
<dbReference type="PANTHER" id="PTHR11067">
    <property type="entry name" value="INOSINE TRIPHOSPHATE PYROPHOSPHATASE/HAM1 PROTEIN"/>
    <property type="match status" value="1"/>
</dbReference>